<accession>A0AAV4X085</accession>
<dbReference type="EMBL" id="BPLR01016912">
    <property type="protein sequence ID" value="GIY87229.1"/>
    <property type="molecule type" value="Genomic_DNA"/>
</dbReference>
<comment type="caution">
    <text evidence="3">The sequence shown here is derived from an EMBL/GenBank/DDBJ whole genome shotgun (WGS) entry which is preliminary data.</text>
</comment>
<gene>
    <name evidence="3" type="ORF">CEXT_209881</name>
</gene>
<dbReference type="AlphaFoldDB" id="A0AAV4X085"/>
<organism evidence="3 4">
    <name type="scientific">Caerostris extrusa</name>
    <name type="common">Bark spider</name>
    <name type="synonym">Caerostris bankana</name>
    <dbReference type="NCBI Taxonomy" id="172846"/>
    <lineage>
        <taxon>Eukaryota</taxon>
        <taxon>Metazoa</taxon>
        <taxon>Ecdysozoa</taxon>
        <taxon>Arthropoda</taxon>
        <taxon>Chelicerata</taxon>
        <taxon>Arachnida</taxon>
        <taxon>Araneae</taxon>
        <taxon>Araneomorphae</taxon>
        <taxon>Entelegynae</taxon>
        <taxon>Araneoidea</taxon>
        <taxon>Araneidae</taxon>
        <taxon>Caerostris</taxon>
    </lineage>
</organism>
<feature type="transmembrane region" description="Helical" evidence="2">
    <location>
        <begin position="39"/>
        <end position="59"/>
    </location>
</feature>
<dbReference type="Proteomes" id="UP001054945">
    <property type="component" value="Unassembled WGS sequence"/>
</dbReference>
<reference evidence="3 4" key="1">
    <citation type="submission" date="2021-06" db="EMBL/GenBank/DDBJ databases">
        <title>Caerostris extrusa draft genome.</title>
        <authorList>
            <person name="Kono N."/>
            <person name="Arakawa K."/>
        </authorList>
    </citation>
    <scope>NUCLEOTIDE SEQUENCE [LARGE SCALE GENOMIC DNA]</scope>
</reference>
<protein>
    <submittedName>
        <fullName evidence="3">Uncharacterized protein</fullName>
    </submittedName>
</protein>
<keyword evidence="2" id="KW-0472">Membrane</keyword>
<evidence type="ECO:0000256" key="2">
    <source>
        <dbReference type="SAM" id="Phobius"/>
    </source>
</evidence>
<feature type="compositionally biased region" description="Pro residues" evidence="1">
    <location>
        <begin position="113"/>
        <end position="125"/>
    </location>
</feature>
<name>A0AAV4X085_CAEEX</name>
<evidence type="ECO:0000256" key="1">
    <source>
        <dbReference type="SAM" id="MobiDB-lite"/>
    </source>
</evidence>
<sequence length="143" mass="15747">MALEQDGSTTELTSEITVSNATEKIETPLVLQSSRYGQAATFSPPIVVIIWVVCCWYCVCRRYCEKKTQNVIMNQNTTATATPAAPQVILQQPIVNQNIAASPQQVPMQQWAPQPPPQPWAPQLPPQQGDPQPPPQQFGIPNV</sequence>
<keyword evidence="4" id="KW-1185">Reference proteome</keyword>
<keyword evidence="2" id="KW-0812">Transmembrane</keyword>
<proteinExistence type="predicted"/>
<feature type="region of interest" description="Disordered" evidence="1">
    <location>
        <begin position="105"/>
        <end position="143"/>
    </location>
</feature>
<evidence type="ECO:0000313" key="4">
    <source>
        <dbReference type="Proteomes" id="UP001054945"/>
    </source>
</evidence>
<keyword evidence="2" id="KW-1133">Transmembrane helix</keyword>
<evidence type="ECO:0000313" key="3">
    <source>
        <dbReference type="EMBL" id="GIY87229.1"/>
    </source>
</evidence>